<dbReference type="RefSeq" id="WP_119324887.1">
    <property type="nucleotide sequence ID" value="NZ_AP025739.1"/>
</dbReference>
<dbReference type="KEGG" id="ccot:CCAX7_45640"/>
<dbReference type="Gene3D" id="1.20.1250.20">
    <property type="entry name" value="MFS general substrate transporter like domains"/>
    <property type="match status" value="2"/>
</dbReference>
<evidence type="ECO:0000313" key="6">
    <source>
        <dbReference type="Proteomes" id="UP000287394"/>
    </source>
</evidence>
<keyword evidence="6" id="KW-1185">Reference proteome</keyword>
<sequence length="449" mass="48345">MTPIKDTHPSASSAVESGAPGARVGNFRWVICGLLFFATMINYMDRQIIGVLKPQLSHELGWTDTGYANIVSAFQLAYACGYLFGGRLMDRFGVRRGLSWAAFLWSVAAVAHGLVRTVLGFSIARLGLGLAEGGNFPAAIKTVTEWFPLKERALATGVFNSASNIGAIVCPLTVPLLAAKFGWPAAFYITGALGLGWIVAWALLYDSPETHPRLSVAERAYIEEGRVVTTEAAAPWLSLLRFRAAWAYMIAGLLAGPVWWFYLFWLPDFLQKRYHLTLQQTGVRVGIVYTMAIVGSIGGGWLAAKLIGRGWSLNAARKTSLLVCAVCVTPVFFAASVENSWVTVALVGLAAAAHQGWSANLYTFVSDTMPKRAVSSVVGLGGFVSGIASMGNAQVVGYVVTKTGSYALIFAWASTMYLLSLLAIQILVPKLVDARENERRVVTDDGTSV</sequence>
<dbReference type="InterPro" id="IPR036259">
    <property type="entry name" value="MFS_trans_sf"/>
</dbReference>
<dbReference type="GO" id="GO:0005886">
    <property type="term" value="C:plasma membrane"/>
    <property type="evidence" value="ECO:0007669"/>
    <property type="project" value="UniProtKB-SubCell"/>
</dbReference>
<dbReference type="CDD" id="cd17319">
    <property type="entry name" value="MFS_ExuT_GudP_like"/>
    <property type="match status" value="1"/>
</dbReference>
<dbReference type="PANTHER" id="PTHR11662:SF285">
    <property type="entry name" value="HEXURONATE TRANSPORTER"/>
    <property type="match status" value="1"/>
</dbReference>
<proteinExistence type="predicted"/>
<dbReference type="GO" id="GO:0015134">
    <property type="term" value="F:hexuronate transmembrane transporter activity"/>
    <property type="evidence" value="ECO:0007669"/>
    <property type="project" value="TreeGrafter"/>
</dbReference>
<dbReference type="EMBL" id="AP025739">
    <property type="protein sequence ID" value="BDI32513.1"/>
    <property type="molecule type" value="Genomic_DNA"/>
</dbReference>
<gene>
    <name evidence="5" type="primary">exuT</name>
    <name evidence="5" type="ORF">CCAX7_45640</name>
</gene>
<dbReference type="Proteomes" id="UP000287394">
    <property type="component" value="Chromosome"/>
</dbReference>
<evidence type="ECO:0000313" key="5">
    <source>
        <dbReference type="EMBL" id="BDI32513.1"/>
    </source>
</evidence>
<evidence type="ECO:0000256" key="4">
    <source>
        <dbReference type="ARBA" id="ARBA00023136"/>
    </source>
</evidence>
<protein>
    <submittedName>
        <fullName evidence="5">Hexuronate transporter</fullName>
    </submittedName>
</protein>
<keyword evidence="3" id="KW-1133">Transmembrane helix</keyword>
<keyword evidence="2" id="KW-0812">Transmembrane</keyword>
<dbReference type="OrthoDB" id="9781156at2"/>
<reference evidence="5 6" key="1">
    <citation type="journal article" date="2019" name="Int. J. Syst. Evol. Microbiol.">
        <title>Capsulimonas corticalis gen. nov., sp. nov., an aerobic capsulated bacterium, of a novel bacterial order, Capsulimonadales ord. nov., of the class Armatimonadia of the phylum Armatimonadetes.</title>
        <authorList>
            <person name="Li J."/>
            <person name="Kudo C."/>
            <person name="Tonouchi A."/>
        </authorList>
    </citation>
    <scope>NUCLEOTIDE SEQUENCE [LARGE SCALE GENOMIC DNA]</scope>
    <source>
        <strain evidence="5 6">AX-7</strain>
    </source>
</reference>
<dbReference type="SUPFAM" id="SSF103473">
    <property type="entry name" value="MFS general substrate transporter"/>
    <property type="match status" value="1"/>
</dbReference>
<evidence type="ECO:0000256" key="3">
    <source>
        <dbReference type="ARBA" id="ARBA00022989"/>
    </source>
</evidence>
<keyword evidence="4" id="KW-0472">Membrane</keyword>
<name>A0A402D651_9BACT</name>
<accession>A0A402D651</accession>
<organism evidence="5 6">
    <name type="scientific">Capsulimonas corticalis</name>
    <dbReference type="NCBI Taxonomy" id="2219043"/>
    <lineage>
        <taxon>Bacteria</taxon>
        <taxon>Bacillati</taxon>
        <taxon>Armatimonadota</taxon>
        <taxon>Armatimonadia</taxon>
        <taxon>Capsulimonadales</taxon>
        <taxon>Capsulimonadaceae</taxon>
        <taxon>Capsulimonas</taxon>
    </lineage>
</organism>
<evidence type="ECO:0000256" key="1">
    <source>
        <dbReference type="ARBA" id="ARBA00004651"/>
    </source>
</evidence>
<dbReference type="AlphaFoldDB" id="A0A402D651"/>
<dbReference type="FunCoup" id="A0A402D651">
    <property type="interactions" value="276"/>
</dbReference>
<dbReference type="InterPro" id="IPR050382">
    <property type="entry name" value="MFS_Na/Anion_cotransporter"/>
</dbReference>
<dbReference type="PANTHER" id="PTHR11662">
    <property type="entry name" value="SOLUTE CARRIER FAMILY 17"/>
    <property type="match status" value="1"/>
</dbReference>
<comment type="subcellular location">
    <subcellularLocation>
        <location evidence="1">Cell membrane</location>
        <topology evidence="1">Multi-pass membrane protein</topology>
    </subcellularLocation>
</comment>
<evidence type="ECO:0000256" key="2">
    <source>
        <dbReference type="ARBA" id="ARBA00022692"/>
    </source>
</evidence>
<dbReference type="InterPro" id="IPR020846">
    <property type="entry name" value="MFS_dom"/>
</dbReference>
<dbReference type="InterPro" id="IPR011701">
    <property type="entry name" value="MFS"/>
</dbReference>
<dbReference type="Pfam" id="PF07690">
    <property type="entry name" value="MFS_1"/>
    <property type="match status" value="1"/>
</dbReference>
<dbReference type="PROSITE" id="PS50850">
    <property type="entry name" value="MFS"/>
    <property type="match status" value="1"/>
</dbReference>